<dbReference type="InterPro" id="IPR015847">
    <property type="entry name" value="ExoRNase_PH_dom2"/>
</dbReference>
<dbReference type="InterPro" id="IPR012340">
    <property type="entry name" value="NA-bd_OB-fold"/>
</dbReference>
<evidence type="ECO:0000313" key="11">
    <source>
        <dbReference type="Proteomes" id="UP001307889"/>
    </source>
</evidence>
<evidence type="ECO:0000256" key="1">
    <source>
        <dbReference type="ARBA" id="ARBA00007404"/>
    </source>
</evidence>
<dbReference type="InterPro" id="IPR001247">
    <property type="entry name" value="ExoRNase_PH_dom1"/>
</dbReference>
<sequence length="754" mass="83256">MLFRTFSKLRPHVWRNGIKHYSKKASTKDVDSVAVSFNNRTAELRLSSTDFAQFADGCGVAQLGDTSVMVTVVSKTKPSSSNFMPLTVDYRQKAAAAGRIPTNYHRREMAPSEHEILTSRLIDRSLRPLFPSNYYYETQIVCNLLAVDGVYDPEVLCINASSLALSLSDVPWNGPVGAVRVGMIDNEPIVNPTRREMAASPLNLIVVAMSQNLVVMLESSAQNILQPDFLKAIKVGVKECQKIVQAISQLGKAKNKGKRDYTAVEIDENLMTAVRHLSEMRLKEIFQNTTHDKLSRDEAVKNVRVDVLDKIKAEIDSINIDVASEAFGAVCKQIFRDLVLENDVRCDGRSLTDLRDISVKVDLFKPLHGTAFFQRGQTQVLCTVSLDSPNSVLQVDPISMLTSGLKEKNFFLHYEFPPYAVKEIGRMGPAVRREVGHGALAEKGIRPVIPSDYPFTIRLTSEVLQSNGSSSMASICGGSLALMDAGVPIDAAVAGVAMGLITRYDNGDPKQIGEYKILTDILGIEDYMGDMDFKIAGTKKGITALQADIKIPGLPLKIVMETVMQACDAKSKIIDIMNRVINQPRIDKKSTMPVMELIEVPPNKRGQFIGPGGINLKRLLVNHGVQVTFQDDSGKYSIFAPNLEAMEEAKEIINKLISTDREPLLEFGGVYTAKIEEIRDIGVMVTLYQGMRPALLHVSQLDQRKVSDARVLNLEVGQEMQVKYFGLDPVSGQMRLSRKVLQGPSSLGHNLQKS</sequence>
<feature type="domain" description="S1 motif" evidence="9">
    <location>
        <begin position="668"/>
        <end position="739"/>
    </location>
</feature>
<evidence type="ECO:0000256" key="5">
    <source>
        <dbReference type="ARBA" id="ARBA00022695"/>
    </source>
</evidence>
<evidence type="ECO:0000313" key="10">
    <source>
        <dbReference type="EMBL" id="BET03201.1"/>
    </source>
</evidence>
<keyword evidence="3" id="KW-0963">Cytoplasm</keyword>
<dbReference type="Pfam" id="PF03726">
    <property type="entry name" value="PNPase"/>
    <property type="match status" value="1"/>
</dbReference>
<dbReference type="Gene3D" id="2.40.50.140">
    <property type="entry name" value="Nucleic acid-binding proteins"/>
    <property type="match status" value="1"/>
</dbReference>
<dbReference type="InterPro" id="IPR027408">
    <property type="entry name" value="PNPase/RNase_PH_dom_sf"/>
</dbReference>
<dbReference type="PANTHER" id="PTHR11252">
    <property type="entry name" value="POLYRIBONUCLEOTIDE NUCLEOTIDYLTRANSFERASE"/>
    <property type="match status" value="1"/>
</dbReference>
<evidence type="ECO:0000256" key="4">
    <source>
        <dbReference type="ARBA" id="ARBA00022679"/>
    </source>
</evidence>
<dbReference type="Gene3D" id="3.30.1370.10">
    <property type="entry name" value="K Homology domain, type 1"/>
    <property type="match status" value="1"/>
</dbReference>
<keyword evidence="4" id="KW-0808">Transferase</keyword>
<dbReference type="SUPFAM" id="SSF54791">
    <property type="entry name" value="Eukaryotic type KH-domain (KH-domain type I)"/>
    <property type="match status" value="1"/>
</dbReference>
<dbReference type="SUPFAM" id="SSF55666">
    <property type="entry name" value="Ribonuclease PH domain 2-like"/>
    <property type="match status" value="2"/>
</dbReference>
<protein>
    <recommendedName>
        <fullName evidence="2">polyribonucleotide nucleotidyltransferase</fullName>
        <ecNumber evidence="2">2.7.7.8</ecNumber>
    </recommendedName>
    <alternativeName>
        <fullName evidence="7">Polynucleotide phosphorylase 1</fullName>
    </alternativeName>
</protein>
<proteinExistence type="inferred from homology"/>
<evidence type="ECO:0000256" key="6">
    <source>
        <dbReference type="ARBA" id="ARBA00022884"/>
    </source>
</evidence>
<keyword evidence="6 8" id="KW-0694">RNA-binding</keyword>
<dbReference type="SUPFAM" id="SSF50249">
    <property type="entry name" value="Nucleic acid-binding proteins"/>
    <property type="match status" value="1"/>
</dbReference>
<dbReference type="NCBIfam" id="NF008805">
    <property type="entry name" value="PRK11824.1"/>
    <property type="match status" value="1"/>
</dbReference>
<evidence type="ECO:0000256" key="3">
    <source>
        <dbReference type="ARBA" id="ARBA00022490"/>
    </source>
</evidence>
<dbReference type="Proteomes" id="UP001307889">
    <property type="component" value="Chromosome 15"/>
</dbReference>
<keyword evidence="11" id="KW-1185">Reference proteome</keyword>
<dbReference type="SUPFAM" id="SSF54211">
    <property type="entry name" value="Ribosomal protein S5 domain 2-like"/>
    <property type="match status" value="2"/>
</dbReference>
<dbReference type="Pfam" id="PF00013">
    <property type="entry name" value="KH_1"/>
    <property type="match status" value="1"/>
</dbReference>
<organism evidence="10 11">
    <name type="scientific">Nesidiocoris tenuis</name>
    <dbReference type="NCBI Taxonomy" id="355587"/>
    <lineage>
        <taxon>Eukaryota</taxon>
        <taxon>Metazoa</taxon>
        <taxon>Ecdysozoa</taxon>
        <taxon>Arthropoda</taxon>
        <taxon>Hexapoda</taxon>
        <taxon>Insecta</taxon>
        <taxon>Pterygota</taxon>
        <taxon>Neoptera</taxon>
        <taxon>Paraneoptera</taxon>
        <taxon>Hemiptera</taxon>
        <taxon>Heteroptera</taxon>
        <taxon>Panheteroptera</taxon>
        <taxon>Cimicomorpha</taxon>
        <taxon>Miridae</taxon>
        <taxon>Dicyphina</taxon>
        <taxon>Nesidiocoris</taxon>
    </lineage>
</organism>
<dbReference type="EC" id="2.7.7.8" evidence="2"/>
<dbReference type="PANTHER" id="PTHR11252:SF0">
    <property type="entry name" value="POLYRIBONUCLEOTIDE NUCLEOTIDYLTRANSFERASE 1, MITOCHONDRIAL"/>
    <property type="match status" value="1"/>
</dbReference>
<dbReference type="InterPro" id="IPR003029">
    <property type="entry name" value="S1_domain"/>
</dbReference>
<dbReference type="Pfam" id="PF01138">
    <property type="entry name" value="RNase_PH"/>
    <property type="match status" value="2"/>
</dbReference>
<dbReference type="InterPro" id="IPR004088">
    <property type="entry name" value="KH_dom_type_1"/>
</dbReference>
<dbReference type="SMART" id="SM00322">
    <property type="entry name" value="KH"/>
    <property type="match status" value="1"/>
</dbReference>
<dbReference type="InterPro" id="IPR036456">
    <property type="entry name" value="PNPase_PH_RNA-bd_sf"/>
</dbReference>
<dbReference type="InterPro" id="IPR036612">
    <property type="entry name" value="KH_dom_type_1_sf"/>
</dbReference>
<dbReference type="PROSITE" id="PS50126">
    <property type="entry name" value="S1"/>
    <property type="match status" value="1"/>
</dbReference>
<dbReference type="InterPro" id="IPR020568">
    <property type="entry name" value="Ribosomal_Su5_D2-typ_SF"/>
</dbReference>
<dbReference type="InterPro" id="IPR015848">
    <property type="entry name" value="PNPase_PH_RNA-bd_bac/org-type"/>
</dbReference>
<comment type="similarity">
    <text evidence="1">Belongs to the polyribonucleotide nucleotidyltransferase family.</text>
</comment>
<dbReference type="InterPro" id="IPR004087">
    <property type="entry name" value="KH_dom"/>
</dbReference>
<evidence type="ECO:0000259" key="9">
    <source>
        <dbReference type="PROSITE" id="PS50126"/>
    </source>
</evidence>
<dbReference type="Pfam" id="PF03725">
    <property type="entry name" value="RNase_PH_C"/>
    <property type="match status" value="1"/>
</dbReference>
<dbReference type="EMBL" id="AP028923">
    <property type="protein sequence ID" value="BET03201.1"/>
    <property type="molecule type" value="Genomic_DNA"/>
</dbReference>
<reference evidence="10 11" key="1">
    <citation type="submission" date="2023-09" db="EMBL/GenBank/DDBJ databases">
        <title>Nesidiocoris tenuis whole genome shotgun sequence.</title>
        <authorList>
            <person name="Shibata T."/>
            <person name="Shimoda M."/>
            <person name="Kobayashi T."/>
            <person name="Uehara T."/>
        </authorList>
    </citation>
    <scope>NUCLEOTIDE SEQUENCE [LARGE SCALE GENOMIC DNA]</scope>
    <source>
        <strain evidence="10 11">Japan</strain>
    </source>
</reference>
<dbReference type="CDD" id="cd11363">
    <property type="entry name" value="RNase_PH_PNPase_1"/>
    <property type="match status" value="1"/>
</dbReference>
<gene>
    <name evidence="10" type="ORF">NTJ_16019</name>
</gene>
<dbReference type="PIRSF" id="PIRSF005499">
    <property type="entry name" value="PNPase"/>
    <property type="match status" value="1"/>
</dbReference>
<dbReference type="SUPFAM" id="SSF46915">
    <property type="entry name" value="Polynucleotide phosphorylase/guanosine pentaphosphate synthase (PNPase/GPSI), domain 3"/>
    <property type="match status" value="1"/>
</dbReference>
<evidence type="ECO:0000256" key="7">
    <source>
        <dbReference type="ARBA" id="ARBA00031451"/>
    </source>
</evidence>
<dbReference type="InterPro" id="IPR012162">
    <property type="entry name" value="PNPase"/>
</dbReference>
<accession>A0ABN7BI65</accession>
<evidence type="ECO:0000256" key="8">
    <source>
        <dbReference type="PROSITE-ProRule" id="PRU00117"/>
    </source>
</evidence>
<dbReference type="NCBIfam" id="TIGR03591">
    <property type="entry name" value="polynuc_phos"/>
    <property type="match status" value="1"/>
</dbReference>
<dbReference type="CDD" id="cd11364">
    <property type="entry name" value="RNase_PH_PNPase_2"/>
    <property type="match status" value="1"/>
</dbReference>
<dbReference type="PROSITE" id="PS50084">
    <property type="entry name" value="KH_TYPE_1"/>
    <property type="match status" value="1"/>
</dbReference>
<keyword evidence="5" id="KW-0548">Nucleotidyltransferase</keyword>
<evidence type="ECO:0000256" key="2">
    <source>
        <dbReference type="ARBA" id="ARBA00012416"/>
    </source>
</evidence>
<dbReference type="CDD" id="cd09033">
    <property type="entry name" value="KH-I_PNPT1"/>
    <property type="match status" value="1"/>
</dbReference>
<dbReference type="InterPro" id="IPR036345">
    <property type="entry name" value="ExoRNase_PH_dom2_sf"/>
</dbReference>
<dbReference type="Gene3D" id="3.30.230.70">
    <property type="entry name" value="GHMP Kinase, N-terminal domain"/>
    <property type="match status" value="2"/>
</dbReference>
<name>A0ABN7BI65_9HEMI</name>